<protein>
    <submittedName>
        <fullName evidence="2">Uncharacterized protein</fullName>
    </submittedName>
</protein>
<evidence type="ECO:0000256" key="1">
    <source>
        <dbReference type="SAM" id="MobiDB-lite"/>
    </source>
</evidence>
<evidence type="ECO:0000313" key="2">
    <source>
        <dbReference type="EMBL" id="GAA4875941.1"/>
    </source>
</evidence>
<dbReference type="Proteomes" id="UP001501752">
    <property type="component" value="Unassembled WGS sequence"/>
</dbReference>
<accession>A0ABP9ED93</accession>
<reference evidence="3" key="1">
    <citation type="journal article" date="2019" name="Int. J. Syst. Evol. Microbiol.">
        <title>The Global Catalogue of Microorganisms (GCM) 10K type strain sequencing project: providing services to taxonomists for standard genome sequencing and annotation.</title>
        <authorList>
            <consortium name="The Broad Institute Genomics Platform"/>
            <consortium name="The Broad Institute Genome Sequencing Center for Infectious Disease"/>
            <person name="Wu L."/>
            <person name="Ma J."/>
        </authorList>
    </citation>
    <scope>NUCLEOTIDE SEQUENCE [LARGE SCALE GENOMIC DNA]</scope>
    <source>
        <strain evidence="3">JCM 13006</strain>
    </source>
</reference>
<feature type="region of interest" description="Disordered" evidence="1">
    <location>
        <begin position="72"/>
        <end position="91"/>
    </location>
</feature>
<evidence type="ECO:0000313" key="3">
    <source>
        <dbReference type="Proteomes" id="UP001501752"/>
    </source>
</evidence>
<organism evidence="2 3">
    <name type="scientific">Kitasatospora terrestris</name>
    <dbReference type="NCBI Taxonomy" id="258051"/>
    <lineage>
        <taxon>Bacteria</taxon>
        <taxon>Bacillati</taxon>
        <taxon>Actinomycetota</taxon>
        <taxon>Actinomycetes</taxon>
        <taxon>Kitasatosporales</taxon>
        <taxon>Streptomycetaceae</taxon>
        <taxon>Kitasatospora</taxon>
    </lineage>
</organism>
<sequence length="136" mass="14715">MPATDQRSSNAEGERTEPETTFGVDPGDADTWEIVRVHCPACDRPIALLSDEERLPQHAVLPSAWHPFSPALCQGSGAPTDDLPECEEHQGRGTGLEALLTAPGALDWRTQPFSHAAVHRAVRAHVPAQRKAQVRG</sequence>
<comment type="caution">
    <text evidence="2">The sequence shown here is derived from an EMBL/GenBank/DDBJ whole genome shotgun (WGS) entry which is preliminary data.</text>
</comment>
<feature type="compositionally biased region" description="Polar residues" evidence="1">
    <location>
        <begin position="1"/>
        <end position="11"/>
    </location>
</feature>
<feature type="region of interest" description="Disordered" evidence="1">
    <location>
        <begin position="1"/>
        <end position="29"/>
    </location>
</feature>
<dbReference type="EMBL" id="BAABIS010000001">
    <property type="protein sequence ID" value="GAA4875941.1"/>
    <property type="molecule type" value="Genomic_DNA"/>
</dbReference>
<keyword evidence="3" id="KW-1185">Reference proteome</keyword>
<dbReference type="RefSeq" id="WP_345700408.1">
    <property type="nucleotide sequence ID" value="NZ_BAABIS010000001.1"/>
</dbReference>
<gene>
    <name evidence="2" type="ORF">GCM10023235_64310</name>
</gene>
<name>A0ABP9ED93_9ACTN</name>
<proteinExistence type="predicted"/>